<feature type="transmembrane region" description="Helical" evidence="1">
    <location>
        <begin position="49"/>
        <end position="71"/>
    </location>
</feature>
<dbReference type="Proteomes" id="UP000231530">
    <property type="component" value="Unassembled WGS sequence"/>
</dbReference>
<gene>
    <name evidence="2" type="ORF">COU32_01465</name>
</gene>
<comment type="caution">
    <text evidence="2">The sequence shown here is derived from an EMBL/GenBank/DDBJ whole genome shotgun (WGS) entry which is preliminary data.</text>
</comment>
<name>A0A2H0TWL6_9BACT</name>
<evidence type="ECO:0000313" key="3">
    <source>
        <dbReference type="Proteomes" id="UP000231530"/>
    </source>
</evidence>
<sequence length="242" mass="27146">MCICTNAPVFAIIVLFQHIFMPREVDEVQIQGPPIDEIQKRSSCIKRSCGTLLIFLIIILLFLSLVIHFIVKPHAKDVGSLPKDVPQDIPLYDSENLDSITYTPGDERGQTIELLAFVPKAILSPLILTIENADVAAGANTETLWESFIRIIGIPIADHRKVVTIRWSQLQATPLFIQTYYQTALINAGYTETTERQSNRTRFVHENGTSVILEIIDNGNAQDGTDYAILKIYYRDNSTATI</sequence>
<dbReference type="AlphaFoldDB" id="A0A2H0TWL6"/>
<reference evidence="3" key="1">
    <citation type="submission" date="2017-09" db="EMBL/GenBank/DDBJ databases">
        <title>Depth-based differentiation of microbial function through sediment-hosted aquifers and enrichment of novel symbionts in the deep terrestrial subsurface.</title>
        <authorList>
            <person name="Probst A.J."/>
            <person name="Ladd B."/>
            <person name="Jarett J.K."/>
            <person name="Geller-Mcgrath D.E."/>
            <person name="Sieber C.M.K."/>
            <person name="Emerson J.B."/>
            <person name="Anantharaman K."/>
            <person name="Thomas B.C."/>
            <person name="Malmstrom R."/>
            <person name="Stieglmeier M."/>
            <person name="Klingl A."/>
            <person name="Woyke T."/>
            <person name="Ryan C.M."/>
            <person name="Banfield J.F."/>
        </authorList>
    </citation>
    <scope>NUCLEOTIDE SEQUENCE [LARGE SCALE GENOMIC DNA]</scope>
</reference>
<keyword evidence="1" id="KW-1133">Transmembrane helix</keyword>
<dbReference type="EMBL" id="PFBY01000019">
    <property type="protein sequence ID" value="PIR76560.1"/>
    <property type="molecule type" value="Genomic_DNA"/>
</dbReference>
<evidence type="ECO:0000313" key="2">
    <source>
        <dbReference type="EMBL" id="PIR76560.1"/>
    </source>
</evidence>
<keyword evidence="1" id="KW-0812">Transmembrane</keyword>
<organism evidence="2 3">
    <name type="scientific">Candidatus Magasanikbacteria bacterium CG10_big_fil_rev_8_21_14_0_10_42_10</name>
    <dbReference type="NCBI Taxonomy" id="1974649"/>
    <lineage>
        <taxon>Bacteria</taxon>
        <taxon>Candidatus Magasanikiibacteriota</taxon>
    </lineage>
</organism>
<keyword evidence="1" id="KW-0472">Membrane</keyword>
<proteinExistence type="predicted"/>
<protein>
    <submittedName>
        <fullName evidence="2">Uncharacterized protein</fullName>
    </submittedName>
</protein>
<accession>A0A2H0TWL6</accession>
<evidence type="ECO:0000256" key="1">
    <source>
        <dbReference type="SAM" id="Phobius"/>
    </source>
</evidence>